<reference evidence="2" key="1">
    <citation type="submission" date="2018-08" db="EMBL/GenBank/DDBJ databases">
        <title>A genome reference for cultivated species of the human gut microbiota.</title>
        <authorList>
            <person name="Zou Y."/>
            <person name="Xue W."/>
            <person name="Luo G."/>
        </authorList>
    </citation>
    <scope>NUCLEOTIDE SEQUENCE [LARGE SCALE GENOMIC DNA]</scope>
    <source>
        <strain evidence="2">TF05-5AC</strain>
    </source>
</reference>
<feature type="domain" description="CobW/HypB/UreG nucleotide-binding" evidence="1">
    <location>
        <begin position="34"/>
        <end position="210"/>
    </location>
</feature>
<evidence type="ECO:0000313" key="2">
    <source>
        <dbReference type="EMBL" id="RGE60285.1"/>
    </source>
</evidence>
<dbReference type="EMBL" id="QVLV01000007">
    <property type="protein sequence ID" value="RGE60285.1"/>
    <property type="molecule type" value="Genomic_DNA"/>
</dbReference>
<name>A0A3E3I4Y2_9FIRM</name>
<comment type="caution">
    <text evidence="2">The sequence shown here is derived from an EMBL/GenBank/DDBJ whole genome shotgun (WGS) entry which is preliminary data.</text>
</comment>
<keyword evidence="3" id="KW-1185">Reference proteome</keyword>
<protein>
    <submittedName>
        <fullName evidence="2">GTP-binding protein</fullName>
    </submittedName>
</protein>
<dbReference type="AlphaFoldDB" id="A0A3E3I4Y2"/>
<dbReference type="Gene3D" id="3.40.50.300">
    <property type="entry name" value="P-loop containing nucleotide triphosphate hydrolases"/>
    <property type="match status" value="1"/>
</dbReference>
<dbReference type="InterPro" id="IPR003495">
    <property type="entry name" value="CobW/HypB/UreG_nucleotide-bd"/>
</dbReference>
<dbReference type="InterPro" id="IPR027417">
    <property type="entry name" value="P-loop_NTPase"/>
</dbReference>
<dbReference type="GO" id="GO:0005737">
    <property type="term" value="C:cytoplasm"/>
    <property type="evidence" value="ECO:0007669"/>
    <property type="project" value="TreeGrafter"/>
</dbReference>
<proteinExistence type="predicted"/>
<dbReference type="Proteomes" id="UP000260812">
    <property type="component" value="Unassembled WGS sequence"/>
</dbReference>
<organism evidence="2 3">
    <name type="scientific">Eisenbergiella massiliensis</name>
    <dbReference type="NCBI Taxonomy" id="1720294"/>
    <lineage>
        <taxon>Bacteria</taxon>
        <taxon>Bacillati</taxon>
        <taxon>Bacillota</taxon>
        <taxon>Clostridia</taxon>
        <taxon>Lachnospirales</taxon>
        <taxon>Lachnospiraceae</taxon>
        <taxon>Eisenbergiella</taxon>
    </lineage>
</organism>
<dbReference type="SUPFAM" id="SSF52540">
    <property type="entry name" value="P-loop containing nucleoside triphosphate hydrolases"/>
    <property type="match status" value="1"/>
</dbReference>
<dbReference type="Pfam" id="PF02492">
    <property type="entry name" value="cobW"/>
    <property type="match status" value="1"/>
</dbReference>
<evidence type="ECO:0000313" key="3">
    <source>
        <dbReference type="Proteomes" id="UP000260812"/>
    </source>
</evidence>
<accession>A0A3E3I4Y2</accession>
<dbReference type="PANTHER" id="PTHR13748">
    <property type="entry name" value="COBW-RELATED"/>
    <property type="match status" value="1"/>
</dbReference>
<evidence type="ECO:0000259" key="1">
    <source>
        <dbReference type="Pfam" id="PF02492"/>
    </source>
</evidence>
<sequence length="354" mass="39130">MPCPARREMCACGLFGPHAFSGKSCSIGDNFMKVLVISGFLGAGKTTFIKALAEKTDKRFVVMENEYGEVGIDGGFLASGTGQAEMKVWELTEGCICCTMKADFASSILTISNTLDPEYLVVEPTGLGKLGNILTNISQIQYERIVLMQPVTVLDVSAFDRDKEKYPEICRDQIENAATVIFTKTGAMDAEELCRIASEVRAMNPQGEIVTDSCEKKEASWWNGLFERYLTKEGEENAKKRERETLQPDLENAGFTSIHLESGNQLVLFLQGVVSGVFGDIRRAKGYLPAGSAWLRFDVVDRNYSITGYEGGGDSRAVFIGKGLHRRELEEVLCPEEKNLMGKAEKMRVSGKYR</sequence>
<dbReference type="PANTHER" id="PTHR13748:SF62">
    <property type="entry name" value="COBW DOMAIN-CONTAINING PROTEIN"/>
    <property type="match status" value="1"/>
</dbReference>
<dbReference type="CDD" id="cd03112">
    <property type="entry name" value="CobW-like"/>
    <property type="match status" value="1"/>
</dbReference>
<gene>
    <name evidence="2" type="ORF">DXC51_11865</name>
</gene>
<dbReference type="SUPFAM" id="SSF90002">
    <property type="entry name" value="Hypothetical protein YjiA, C-terminal domain"/>
    <property type="match status" value="1"/>
</dbReference>
<dbReference type="InterPro" id="IPR051316">
    <property type="entry name" value="Zinc-reg_GTPase_activator"/>
</dbReference>